<accession>A0A317FZG8</accession>
<dbReference type="SUPFAM" id="SSF111342">
    <property type="entry name" value="CbiD-like"/>
    <property type="match status" value="1"/>
</dbReference>
<comment type="catalytic activity">
    <reaction evidence="5">
        <text>Co-precorrin-5B + S-adenosyl-L-methionine = Co-precorrin-6A + S-adenosyl-L-homocysteine</text>
        <dbReference type="Rhea" id="RHEA:26285"/>
        <dbReference type="ChEBI" id="CHEBI:57856"/>
        <dbReference type="ChEBI" id="CHEBI:59789"/>
        <dbReference type="ChEBI" id="CHEBI:60063"/>
        <dbReference type="ChEBI" id="CHEBI:60064"/>
        <dbReference type="EC" id="2.1.1.195"/>
    </reaction>
</comment>
<sequence>MNDHYIEKSGKKLRYGFTTGSCAAAASKAALIMLITGSDIHTACISTPGGINFNAEIIDIHREEDYVSCAVVKDGGDDPDVTTGSKVCVRLKLTDTKGIFIDGGDGVGRVTKPGLDQPIGNAAINSVPRKMIKENLENILIEYGIEDKGVSVIISVPNGEVLAEKTFNPKLGIVGGISILGTTGIVEPMSDRAVIDTIRVETKVRKAQGSDILMVAPGNYGLSFLSEVYKIDPADVVLCSNFVYDAVNIAVDEGFSRLLFAGHIGKLVKVAGGIKNTHSMYGDHRMEILSDICKKLLDAQTYESIKADLMECVMTGEAVRIINTTGKGDIIFDNMAQSIKDHMQKWSGDTLEVEVIVFAGENEELVATSHAHEWIKEET</sequence>
<dbReference type="GO" id="GO:0032259">
    <property type="term" value="P:methylation"/>
    <property type="evidence" value="ECO:0007669"/>
    <property type="project" value="UniProtKB-KW"/>
</dbReference>
<dbReference type="AlphaFoldDB" id="A0A317FZG8"/>
<dbReference type="Gene3D" id="3.30.2110.10">
    <property type="entry name" value="CbiD-like"/>
    <property type="match status" value="1"/>
</dbReference>
<dbReference type="InterPro" id="IPR036074">
    <property type="entry name" value="CbiD_sf"/>
</dbReference>
<dbReference type="RefSeq" id="WP_110072730.1">
    <property type="nucleotide sequence ID" value="NZ_CM009896.1"/>
</dbReference>
<dbReference type="GO" id="GO:0019251">
    <property type="term" value="P:anaerobic cobalamin biosynthetic process"/>
    <property type="evidence" value="ECO:0007669"/>
    <property type="project" value="UniProtKB-UniRule"/>
</dbReference>
<evidence type="ECO:0000256" key="5">
    <source>
        <dbReference type="HAMAP-Rule" id="MF_00787"/>
    </source>
</evidence>
<name>A0A317FZG8_BUTFI</name>
<evidence type="ECO:0000256" key="2">
    <source>
        <dbReference type="ARBA" id="ARBA00022603"/>
    </source>
</evidence>
<evidence type="ECO:0000313" key="7">
    <source>
        <dbReference type="Proteomes" id="UP000245488"/>
    </source>
</evidence>
<keyword evidence="4 5" id="KW-0949">S-adenosyl-L-methionine</keyword>
<gene>
    <name evidence="5 6" type="primary">cbiD</name>
    <name evidence="6" type="ORF">CPT75_08420</name>
</gene>
<evidence type="ECO:0000256" key="4">
    <source>
        <dbReference type="ARBA" id="ARBA00022691"/>
    </source>
</evidence>
<proteinExistence type="inferred from homology"/>
<keyword evidence="1 5" id="KW-0169">Cobalamin biosynthesis</keyword>
<dbReference type="UniPathway" id="UPA00148">
    <property type="reaction ID" value="UER00227"/>
</dbReference>
<dbReference type="PIRSF" id="PIRSF026782">
    <property type="entry name" value="CbiD"/>
    <property type="match status" value="1"/>
</dbReference>
<dbReference type="HAMAP" id="MF_00787">
    <property type="entry name" value="CbiD"/>
    <property type="match status" value="1"/>
</dbReference>
<dbReference type="EC" id="2.1.1.195" evidence="5"/>
<dbReference type="PANTHER" id="PTHR35863">
    <property type="entry name" value="COBALT-PRECORRIN-5B C(1)-METHYLTRANSFERASE"/>
    <property type="match status" value="1"/>
</dbReference>
<reference evidence="6 7" key="1">
    <citation type="submission" date="2017-09" db="EMBL/GenBank/DDBJ databases">
        <title>High-quality draft genome sequence of Butyrivibrio fibrisolvens INBov1, isolated from cow rumen.</title>
        <authorList>
            <person name="Rodriguez Hernaez J."/>
            <person name="Rivarola M."/>
            <person name="Paniego N."/>
            <person name="Cravero S."/>
            <person name="Ceron Cucchi M."/>
            <person name="Martinez M.C."/>
        </authorList>
    </citation>
    <scope>NUCLEOTIDE SEQUENCE [LARGE SCALE GENOMIC DNA]</scope>
    <source>
        <strain evidence="6 7">INBov1</strain>
    </source>
</reference>
<comment type="caution">
    <text evidence="6">The sequence shown here is derived from an EMBL/GenBank/DDBJ whole genome shotgun (WGS) entry which is preliminary data.</text>
</comment>
<dbReference type="Pfam" id="PF01888">
    <property type="entry name" value="CbiD"/>
    <property type="match status" value="1"/>
</dbReference>
<dbReference type="InterPro" id="IPR002748">
    <property type="entry name" value="CbiD"/>
</dbReference>
<organism evidence="6 7">
    <name type="scientific">Butyrivibrio fibrisolvens</name>
    <dbReference type="NCBI Taxonomy" id="831"/>
    <lineage>
        <taxon>Bacteria</taxon>
        <taxon>Bacillati</taxon>
        <taxon>Bacillota</taxon>
        <taxon>Clostridia</taxon>
        <taxon>Lachnospirales</taxon>
        <taxon>Lachnospiraceae</taxon>
        <taxon>Butyrivibrio</taxon>
    </lineage>
</organism>
<keyword evidence="3 5" id="KW-0808">Transferase</keyword>
<dbReference type="NCBIfam" id="TIGR00312">
    <property type="entry name" value="cbiD"/>
    <property type="match status" value="1"/>
</dbReference>
<dbReference type="GO" id="GO:0043780">
    <property type="term" value="F:cobalt-precorrin-5B C1-methyltransferase activity"/>
    <property type="evidence" value="ECO:0007669"/>
    <property type="project" value="RHEA"/>
</dbReference>
<evidence type="ECO:0000256" key="1">
    <source>
        <dbReference type="ARBA" id="ARBA00022573"/>
    </source>
</evidence>
<keyword evidence="7" id="KW-1185">Reference proteome</keyword>
<evidence type="ECO:0000256" key="3">
    <source>
        <dbReference type="ARBA" id="ARBA00022679"/>
    </source>
</evidence>
<comment type="function">
    <text evidence="5">Catalyzes the methylation of C-1 in cobalt-precorrin-5B to form cobalt-precorrin-6A.</text>
</comment>
<keyword evidence="2 5" id="KW-0489">Methyltransferase</keyword>
<protein>
    <recommendedName>
        <fullName evidence="5">Cobalt-precorrin-5B C(1)-methyltransferase</fullName>
        <ecNumber evidence="5">2.1.1.195</ecNumber>
    </recommendedName>
    <alternativeName>
        <fullName evidence="5">Cobalt-precorrin-6A synthase</fullName>
    </alternativeName>
</protein>
<dbReference type="EMBL" id="NXNG01000001">
    <property type="protein sequence ID" value="PWT27125.1"/>
    <property type="molecule type" value="Genomic_DNA"/>
</dbReference>
<dbReference type="PANTHER" id="PTHR35863:SF1">
    <property type="entry name" value="COBALT-PRECORRIN-5B C(1)-METHYLTRANSFERASE"/>
    <property type="match status" value="1"/>
</dbReference>
<comment type="pathway">
    <text evidence="5">Cofactor biosynthesis; adenosylcobalamin biosynthesis; cob(II)yrinate a,c-diamide from sirohydrochlorin (anaerobic route): step 6/10.</text>
</comment>
<dbReference type="Proteomes" id="UP000245488">
    <property type="component" value="Chromosome"/>
</dbReference>
<evidence type="ECO:0000313" key="6">
    <source>
        <dbReference type="EMBL" id="PWT27125.1"/>
    </source>
</evidence>
<comment type="similarity">
    <text evidence="5">Belongs to the CbiD family.</text>
</comment>